<dbReference type="InterPro" id="IPR001789">
    <property type="entry name" value="Sig_transdc_resp-reg_receiver"/>
</dbReference>
<dbReference type="PRINTS" id="PR00344">
    <property type="entry name" value="BCTRLSENSOR"/>
</dbReference>
<dbReference type="SUPFAM" id="SSF47226">
    <property type="entry name" value="Histidine-containing phosphotransfer domain, HPT domain"/>
    <property type="match status" value="1"/>
</dbReference>
<dbReference type="FunFam" id="3.30.565.10:FF:000010">
    <property type="entry name" value="Sensor histidine kinase RcsC"/>
    <property type="match status" value="1"/>
</dbReference>
<keyword evidence="6 14" id="KW-0812">Transmembrane</keyword>
<dbReference type="PROSITE" id="PS50109">
    <property type="entry name" value="HIS_KIN"/>
    <property type="match status" value="1"/>
</dbReference>
<evidence type="ECO:0000259" key="17">
    <source>
        <dbReference type="PROSITE" id="PS50894"/>
    </source>
</evidence>
<evidence type="ECO:0000259" key="15">
    <source>
        <dbReference type="PROSITE" id="PS50109"/>
    </source>
</evidence>
<dbReference type="InterPro" id="IPR011006">
    <property type="entry name" value="CheY-like_superfamily"/>
</dbReference>
<proteinExistence type="predicted"/>
<feature type="domain" description="Response regulatory" evidence="16">
    <location>
        <begin position="764"/>
        <end position="878"/>
    </location>
</feature>
<evidence type="ECO:0000256" key="10">
    <source>
        <dbReference type="ARBA" id="ARBA00023012"/>
    </source>
</evidence>
<organism evidence="18 19">
    <name type="scientific">Pseudoalteromonas aliena</name>
    <dbReference type="NCBI Taxonomy" id="247523"/>
    <lineage>
        <taxon>Bacteria</taxon>
        <taxon>Pseudomonadati</taxon>
        <taxon>Pseudomonadota</taxon>
        <taxon>Gammaproteobacteria</taxon>
        <taxon>Alteromonadales</taxon>
        <taxon>Pseudoalteromonadaceae</taxon>
        <taxon>Pseudoalteromonas</taxon>
    </lineage>
</organism>
<evidence type="ECO:0000256" key="3">
    <source>
        <dbReference type="ARBA" id="ARBA00012438"/>
    </source>
</evidence>
<comment type="subcellular location">
    <subcellularLocation>
        <location evidence="2">Cell membrane</location>
        <topology evidence="2">Multi-pass membrane protein</topology>
    </subcellularLocation>
</comment>
<dbReference type="SUPFAM" id="SSF52172">
    <property type="entry name" value="CheY-like"/>
    <property type="match status" value="1"/>
</dbReference>
<dbReference type="GO" id="GO:0005886">
    <property type="term" value="C:plasma membrane"/>
    <property type="evidence" value="ECO:0007669"/>
    <property type="project" value="UniProtKB-SubCell"/>
</dbReference>
<dbReference type="InterPro" id="IPR036641">
    <property type="entry name" value="HPT_dom_sf"/>
</dbReference>
<feature type="modified residue" description="4-aspartylphosphate" evidence="13">
    <location>
        <position position="813"/>
    </location>
</feature>
<dbReference type="Gene3D" id="1.20.120.160">
    <property type="entry name" value="HPT domain"/>
    <property type="match status" value="1"/>
</dbReference>
<dbReference type="SMART" id="SM01358">
    <property type="entry name" value="HBM"/>
    <property type="match status" value="1"/>
</dbReference>
<dbReference type="PROSITE" id="PS50894">
    <property type="entry name" value="HPT"/>
    <property type="match status" value="1"/>
</dbReference>
<dbReference type="KEGG" id="paln:B0W48_09925"/>
<dbReference type="STRING" id="247523.B0W48_09925"/>
<evidence type="ECO:0000256" key="11">
    <source>
        <dbReference type="ARBA" id="ARBA00023136"/>
    </source>
</evidence>
<evidence type="ECO:0000256" key="13">
    <source>
        <dbReference type="PROSITE-ProRule" id="PRU00169"/>
    </source>
</evidence>
<evidence type="ECO:0000256" key="2">
    <source>
        <dbReference type="ARBA" id="ARBA00004651"/>
    </source>
</evidence>
<dbReference type="InterPro" id="IPR003594">
    <property type="entry name" value="HATPase_dom"/>
</dbReference>
<sequence>MKMHSIKSKIVLAVCLLTSLLLLQSYLFNYSQKSLLNTQKIQHNALMQSENVTDLENNVVSLQGQAIAYVNNANENTIENFNFYLKEANLSLSKLNINAPSHTSSYQEELKRLKEYLNNYQETFSQVVINRTKREQLYITQFKQPITELKAHIISLDTSTKNEKKAFYTNILLTISNLEHATVSYLYKPNFDNAQNVKQNLEHLHLKLSSISKESNSLISHTTQLKQAYNQLVLLTRSYTFSINVVLTGIENELLYLANQIKDAEKSKLDEAEKSLSSHLITNAEQANLLAVLITVILIVVSYFIFNKVIKPITQLTALLNDMNNEKPVILDCKSNNQSEIASAIKAANALYTKNKQTKELLIETQGLNIQMEAMNKELTIAITQAEKANQIKGDFVANMSHELRTPMNGVLGMLQLLKDSSLPTKQQHYADKAFSSAHNLLHILNNILDFSKLDSEEVKIESIPFTLDSIVNNTANLFQDTANQKGLALEFNLHADPHLELIGDPFYLNQIINNCIGNAIKFTDHGKIQLIIETISQQKNIINLRFCIKDTGVGIKQEQLEKVFNSFYQGDASTTRKYGGTGLGLTISQQFAKVLGGHIQVRSQKNKGSEFYFTLPFTLSSQHKSKKRALLIAPKKEQVTKLITLLSDINITPETTKEPLRALAKISQPNSPFDIVILSLTQDEAKSSIILHKLIESSQVFEHDLKIIVIITDTEQTALQEIHSDVYVIAKNYNDSDILKLLAPQKTITIAKSKTFNKFKGCKALIVDDNPLNIQITTAMLKKLEVDSVAALNGLEAIECIKKETFSIILMDIQMPVMDGISATKKLRESGETLPIIALTAAVLPEDEKAAITAGMNDFLAKPFIFDTFYEVINKHLSANKEPSLINVSLALKNLEGNERLFNKLLIQFSTDYEHFITKCQEFLDANNNIDLVHHIHTIKGLAGTLGLENLEHNAKKIESQIKNKDVISFAQFSKQLAITFQAIEQYLLTQQIHSDNSLDTNTALNDVIEEIYELAINAKPIPNSLLSNLDNLPFEPPHPILGLKSAINHFNYQLVIELITKFRERDLN</sequence>
<keyword evidence="11 14" id="KW-0472">Membrane</keyword>
<dbReference type="Gene3D" id="1.10.287.130">
    <property type="match status" value="1"/>
</dbReference>
<keyword evidence="7" id="KW-0547">Nucleotide-binding</keyword>
<keyword evidence="18" id="KW-0418">Kinase</keyword>
<dbReference type="RefSeq" id="WP_077536793.1">
    <property type="nucleotide sequence ID" value="NZ_CP019628.1"/>
</dbReference>
<reference evidence="18 19" key="1">
    <citation type="submission" date="2017-02" db="EMBL/GenBank/DDBJ databases">
        <title>Complete genome sequence of the cold-active Pseudoalteromonas aliena strain EH1 isolated from Arctic seawater.</title>
        <authorList>
            <person name="Kim E."/>
            <person name="Heo E."/>
            <person name="Kim H."/>
            <person name="Kim D."/>
        </authorList>
    </citation>
    <scope>NUCLEOTIDE SEQUENCE [LARGE SCALE GENOMIC DNA]</scope>
    <source>
        <strain evidence="18 19">EH1</strain>
    </source>
</reference>
<dbReference type="InterPro" id="IPR005467">
    <property type="entry name" value="His_kinase_dom"/>
</dbReference>
<feature type="transmembrane region" description="Helical" evidence="14">
    <location>
        <begin position="287"/>
        <end position="306"/>
    </location>
</feature>
<dbReference type="Pfam" id="PF00072">
    <property type="entry name" value="Response_reg"/>
    <property type="match status" value="1"/>
</dbReference>
<dbReference type="InterPro" id="IPR003661">
    <property type="entry name" value="HisK_dim/P_dom"/>
</dbReference>
<dbReference type="GO" id="GO:0000155">
    <property type="term" value="F:phosphorelay sensor kinase activity"/>
    <property type="evidence" value="ECO:0007669"/>
    <property type="project" value="InterPro"/>
</dbReference>
<dbReference type="EMBL" id="CP019628">
    <property type="protein sequence ID" value="AQQ00079.1"/>
    <property type="molecule type" value="Genomic_DNA"/>
</dbReference>
<dbReference type="CDD" id="cd17546">
    <property type="entry name" value="REC_hyHK_CKI1_RcsC-like"/>
    <property type="match status" value="1"/>
</dbReference>
<feature type="domain" description="HPt" evidence="17">
    <location>
        <begin position="899"/>
        <end position="1003"/>
    </location>
</feature>
<evidence type="ECO:0000259" key="16">
    <source>
        <dbReference type="PROSITE" id="PS50110"/>
    </source>
</evidence>
<name>A0A1Q2GY78_9GAMM</name>
<dbReference type="Gene3D" id="3.30.565.10">
    <property type="entry name" value="Histidine kinase-like ATPase, C-terminal domain"/>
    <property type="match status" value="1"/>
</dbReference>
<evidence type="ECO:0000256" key="9">
    <source>
        <dbReference type="ARBA" id="ARBA00022989"/>
    </source>
</evidence>
<evidence type="ECO:0000256" key="5">
    <source>
        <dbReference type="ARBA" id="ARBA00022553"/>
    </source>
</evidence>
<dbReference type="PROSITE" id="PS50110">
    <property type="entry name" value="RESPONSE_REGULATORY"/>
    <property type="match status" value="1"/>
</dbReference>
<dbReference type="SMART" id="SM00448">
    <property type="entry name" value="REC"/>
    <property type="match status" value="1"/>
</dbReference>
<evidence type="ECO:0000256" key="4">
    <source>
        <dbReference type="ARBA" id="ARBA00022475"/>
    </source>
</evidence>
<dbReference type="SMART" id="SM00388">
    <property type="entry name" value="HisKA"/>
    <property type="match status" value="1"/>
</dbReference>
<keyword evidence="10" id="KW-0902">Two-component regulatory system</keyword>
<dbReference type="InterPro" id="IPR008207">
    <property type="entry name" value="Sig_transdc_His_kin_Hpt_dom"/>
</dbReference>
<dbReference type="CDD" id="cd16922">
    <property type="entry name" value="HATPase_EvgS-ArcB-TorS-like"/>
    <property type="match status" value="1"/>
</dbReference>
<keyword evidence="18" id="KW-0808">Transferase</keyword>
<evidence type="ECO:0000313" key="19">
    <source>
        <dbReference type="Proteomes" id="UP000188243"/>
    </source>
</evidence>
<evidence type="ECO:0000256" key="7">
    <source>
        <dbReference type="ARBA" id="ARBA00022741"/>
    </source>
</evidence>
<dbReference type="Pfam" id="PF00512">
    <property type="entry name" value="HisKA"/>
    <property type="match status" value="1"/>
</dbReference>
<dbReference type="PANTHER" id="PTHR45339:SF1">
    <property type="entry name" value="HYBRID SIGNAL TRANSDUCTION HISTIDINE KINASE J"/>
    <property type="match status" value="1"/>
</dbReference>
<keyword evidence="4" id="KW-1003">Cell membrane</keyword>
<evidence type="ECO:0000256" key="12">
    <source>
        <dbReference type="PROSITE-ProRule" id="PRU00110"/>
    </source>
</evidence>
<dbReference type="InterPro" id="IPR004358">
    <property type="entry name" value="Sig_transdc_His_kin-like_C"/>
</dbReference>
<dbReference type="CDD" id="cd00082">
    <property type="entry name" value="HisKA"/>
    <property type="match status" value="1"/>
</dbReference>
<dbReference type="EC" id="2.7.13.3" evidence="3"/>
<dbReference type="Pfam" id="PF01627">
    <property type="entry name" value="Hpt"/>
    <property type="match status" value="1"/>
</dbReference>
<comment type="catalytic activity">
    <reaction evidence="1">
        <text>ATP + protein L-histidine = ADP + protein N-phospho-L-histidine.</text>
        <dbReference type="EC" id="2.7.13.3"/>
    </reaction>
</comment>
<keyword evidence="5 13" id="KW-0597">Phosphoprotein</keyword>
<dbReference type="InterPro" id="IPR032255">
    <property type="entry name" value="HBM"/>
</dbReference>
<dbReference type="InterPro" id="IPR036097">
    <property type="entry name" value="HisK_dim/P_sf"/>
</dbReference>
<keyword evidence="8" id="KW-0067">ATP-binding</keyword>
<keyword evidence="9 14" id="KW-1133">Transmembrane helix</keyword>
<dbReference type="SUPFAM" id="SSF47384">
    <property type="entry name" value="Homodimeric domain of signal transducing histidine kinase"/>
    <property type="match status" value="1"/>
</dbReference>
<evidence type="ECO:0000256" key="8">
    <source>
        <dbReference type="ARBA" id="ARBA00022840"/>
    </source>
</evidence>
<gene>
    <name evidence="18" type="ORF">B0W48_09925</name>
</gene>
<dbReference type="SUPFAM" id="SSF55874">
    <property type="entry name" value="ATPase domain of HSP90 chaperone/DNA topoisomerase II/histidine kinase"/>
    <property type="match status" value="1"/>
</dbReference>
<accession>A0A1Q2GY78</accession>
<dbReference type="Gene3D" id="3.40.50.2300">
    <property type="match status" value="1"/>
</dbReference>
<evidence type="ECO:0000313" key="18">
    <source>
        <dbReference type="EMBL" id="AQQ00079.1"/>
    </source>
</evidence>
<dbReference type="GO" id="GO:0005524">
    <property type="term" value="F:ATP binding"/>
    <property type="evidence" value="ECO:0007669"/>
    <property type="project" value="UniProtKB-KW"/>
</dbReference>
<evidence type="ECO:0000256" key="14">
    <source>
        <dbReference type="SAM" id="Phobius"/>
    </source>
</evidence>
<evidence type="ECO:0000256" key="1">
    <source>
        <dbReference type="ARBA" id="ARBA00000085"/>
    </source>
</evidence>
<evidence type="ECO:0000256" key="6">
    <source>
        <dbReference type="ARBA" id="ARBA00022692"/>
    </source>
</evidence>
<feature type="modified residue" description="Phosphohistidine" evidence="12">
    <location>
        <position position="938"/>
    </location>
</feature>
<dbReference type="Pfam" id="PF02518">
    <property type="entry name" value="HATPase_c"/>
    <property type="match status" value="1"/>
</dbReference>
<protein>
    <recommendedName>
        <fullName evidence="3">histidine kinase</fullName>
        <ecNumber evidence="3">2.7.13.3</ecNumber>
    </recommendedName>
</protein>
<dbReference type="PANTHER" id="PTHR45339">
    <property type="entry name" value="HYBRID SIGNAL TRANSDUCTION HISTIDINE KINASE J"/>
    <property type="match status" value="1"/>
</dbReference>
<dbReference type="InterPro" id="IPR036890">
    <property type="entry name" value="HATPase_C_sf"/>
</dbReference>
<dbReference type="SMART" id="SM00387">
    <property type="entry name" value="HATPase_c"/>
    <property type="match status" value="1"/>
</dbReference>
<dbReference type="AlphaFoldDB" id="A0A1Q2GY78"/>
<dbReference type="Proteomes" id="UP000188243">
    <property type="component" value="Chromosome"/>
</dbReference>
<feature type="domain" description="Histidine kinase" evidence="15">
    <location>
        <begin position="399"/>
        <end position="620"/>
    </location>
</feature>